<dbReference type="InterPro" id="IPR000073">
    <property type="entry name" value="AB_hydrolase_1"/>
</dbReference>
<sequence>MMLLRRTLGRSVGARAMASFVSMNVNGNACHATIEKAADDKKVLLCLPGALGTGATDFGPQLEAFKNDYSVVAFHPDMAHNASEDFLQKHAHDAAAFMKGLGYDKYSIVGWSDGANAGVILAAEYPDHLERLVLMGGNAFITDEDLDMYAAVADVASWGATHRTKLADVHGGITQLQARWTEWIQTMTRINESGGDICTSYLPDVKCKTLVLQGELDALVPDFQGEYMSERILHSRFQLLPGAKHNAHLSAPDVVNAILKSFLLEADDSATHSREFAAMPPKDPKAKKEAIPVYHSGPRC</sequence>
<dbReference type="Pfam" id="PF12697">
    <property type="entry name" value="Abhydrolase_6"/>
    <property type="match status" value="1"/>
</dbReference>
<dbReference type="InterPro" id="IPR029058">
    <property type="entry name" value="AB_hydrolase_fold"/>
</dbReference>
<dbReference type="RefSeq" id="XP_008617074.1">
    <property type="nucleotide sequence ID" value="XM_008618852.1"/>
</dbReference>
<dbReference type="VEuPathDB" id="FungiDB:SDRG_12771"/>
<gene>
    <name evidence="2" type="ORF">SDRG_12771</name>
</gene>
<accession>T0RI92</accession>
<dbReference type="InParanoid" id="T0RI92"/>
<dbReference type="PANTHER" id="PTHR46331">
    <property type="entry name" value="VALACYCLOVIR HYDROLASE"/>
    <property type="match status" value="1"/>
</dbReference>
<dbReference type="EMBL" id="JH767183">
    <property type="protein sequence ID" value="EQC29522.1"/>
    <property type="molecule type" value="Genomic_DNA"/>
</dbReference>
<dbReference type="AlphaFoldDB" id="T0RI92"/>
<dbReference type="eggNOG" id="KOG2984">
    <property type="taxonomic scope" value="Eukaryota"/>
</dbReference>
<organism evidence="2 3">
    <name type="scientific">Saprolegnia diclina (strain VS20)</name>
    <dbReference type="NCBI Taxonomy" id="1156394"/>
    <lineage>
        <taxon>Eukaryota</taxon>
        <taxon>Sar</taxon>
        <taxon>Stramenopiles</taxon>
        <taxon>Oomycota</taxon>
        <taxon>Saprolegniomycetes</taxon>
        <taxon>Saprolegniales</taxon>
        <taxon>Saprolegniaceae</taxon>
        <taxon>Saprolegnia</taxon>
    </lineage>
</organism>
<reference evidence="2 3" key="1">
    <citation type="submission" date="2012-04" db="EMBL/GenBank/DDBJ databases">
        <title>The Genome Sequence of Saprolegnia declina VS20.</title>
        <authorList>
            <consortium name="The Broad Institute Genome Sequencing Platform"/>
            <person name="Russ C."/>
            <person name="Nusbaum C."/>
            <person name="Tyler B."/>
            <person name="van West P."/>
            <person name="Dieguez-Uribeondo J."/>
            <person name="de Bruijn I."/>
            <person name="Tripathy S."/>
            <person name="Jiang R."/>
            <person name="Young S.K."/>
            <person name="Zeng Q."/>
            <person name="Gargeya S."/>
            <person name="Fitzgerald M."/>
            <person name="Haas B."/>
            <person name="Abouelleil A."/>
            <person name="Alvarado L."/>
            <person name="Arachchi H.M."/>
            <person name="Berlin A."/>
            <person name="Chapman S.B."/>
            <person name="Goldberg J."/>
            <person name="Griggs A."/>
            <person name="Gujja S."/>
            <person name="Hansen M."/>
            <person name="Howarth C."/>
            <person name="Imamovic A."/>
            <person name="Larimer J."/>
            <person name="McCowen C."/>
            <person name="Montmayeur A."/>
            <person name="Murphy C."/>
            <person name="Neiman D."/>
            <person name="Pearson M."/>
            <person name="Priest M."/>
            <person name="Roberts A."/>
            <person name="Saif S."/>
            <person name="Shea T."/>
            <person name="Sisk P."/>
            <person name="Sykes S."/>
            <person name="Wortman J."/>
            <person name="Nusbaum C."/>
            <person name="Birren B."/>
        </authorList>
    </citation>
    <scope>NUCLEOTIDE SEQUENCE [LARGE SCALE GENOMIC DNA]</scope>
    <source>
        <strain evidence="2 3">VS20</strain>
    </source>
</reference>
<dbReference type="Proteomes" id="UP000030762">
    <property type="component" value="Unassembled WGS sequence"/>
</dbReference>
<dbReference type="GeneID" id="19953498"/>
<dbReference type="OMA" id="YTIICID"/>
<evidence type="ECO:0000259" key="1">
    <source>
        <dbReference type="Pfam" id="PF12697"/>
    </source>
</evidence>
<feature type="domain" description="AB hydrolase-1" evidence="1">
    <location>
        <begin position="44"/>
        <end position="257"/>
    </location>
</feature>
<name>T0RI92_SAPDV</name>
<evidence type="ECO:0000313" key="3">
    <source>
        <dbReference type="Proteomes" id="UP000030762"/>
    </source>
</evidence>
<protein>
    <recommendedName>
        <fullName evidence="1">AB hydrolase-1 domain-containing protein</fullName>
    </recommendedName>
</protein>
<dbReference type="OrthoDB" id="19657at2759"/>
<proteinExistence type="predicted"/>
<dbReference type="PANTHER" id="PTHR46331:SF2">
    <property type="entry name" value="VALACYCLOVIR HYDROLASE"/>
    <property type="match status" value="1"/>
</dbReference>
<dbReference type="STRING" id="1156394.T0RI92"/>
<dbReference type="SUPFAM" id="SSF53474">
    <property type="entry name" value="alpha/beta-Hydrolases"/>
    <property type="match status" value="1"/>
</dbReference>
<keyword evidence="3" id="KW-1185">Reference proteome</keyword>
<evidence type="ECO:0000313" key="2">
    <source>
        <dbReference type="EMBL" id="EQC29522.1"/>
    </source>
</evidence>
<dbReference type="Gene3D" id="3.40.50.1820">
    <property type="entry name" value="alpha/beta hydrolase"/>
    <property type="match status" value="1"/>
</dbReference>
<dbReference type="GO" id="GO:0017171">
    <property type="term" value="F:serine hydrolase activity"/>
    <property type="evidence" value="ECO:0007669"/>
    <property type="project" value="TreeGrafter"/>
</dbReference>